<comment type="similarity">
    <text evidence="2">Belongs to the fatty acid desaturase type 2 family.</text>
</comment>
<dbReference type="PANTHER" id="PTHR31155:SF9">
    <property type="entry name" value="STEAROYL-[ACYL-CARRIER-PROTEIN] 9-DESATURASE 7, CHLOROPLASTIC"/>
    <property type="match status" value="1"/>
</dbReference>
<organism evidence="11 12">
    <name type="scientific">Nocardia suismassiliense</name>
    <dbReference type="NCBI Taxonomy" id="2077092"/>
    <lineage>
        <taxon>Bacteria</taxon>
        <taxon>Bacillati</taxon>
        <taxon>Actinomycetota</taxon>
        <taxon>Actinomycetes</taxon>
        <taxon>Mycobacteriales</taxon>
        <taxon>Nocardiaceae</taxon>
        <taxon>Nocardia</taxon>
    </lineage>
</organism>
<evidence type="ECO:0000256" key="5">
    <source>
        <dbReference type="ARBA" id="ARBA00022723"/>
    </source>
</evidence>
<gene>
    <name evidence="11" type="ORF">ACFYV7_18230</name>
</gene>
<dbReference type="SUPFAM" id="SSF47240">
    <property type="entry name" value="Ferritin-like"/>
    <property type="match status" value="1"/>
</dbReference>
<keyword evidence="10" id="KW-0275">Fatty acid biosynthesis</keyword>
<comment type="caution">
    <text evidence="11">The sequence shown here is derived from an EMBL/GenBank/DDBJ whole genome shotgun (WGS) entry which is preliminary data.</text>
</comment>
<dbReference type="Proteomes" id="UP001601948">
    <property type="component" value="Unassembled WGS sequence"/>
</dbReference>
<keyword evidence="6" id="KW-0276">Fatty acid metabolism</keyword>
<reference evidence="11 12" key="1">
    <citation type="submission" date="2024-10" db="EMBL/GenBank/DDBJ databases">
        <title>The Natural Products Discovery Center: Release of the First 8490 Sequenced Strains for Exploring Actinobacteria Biosynthetic Diversity.</title>
        <authorList>
            <person name="Kalkreuter E."/>
            <person name="Kautsar S.A."/>
            <person name="Yang D."/>
            <person name="Bader C.D."/>
            <person name="Teijaro C.N."/>
            <person name="Fluegel L."/>
            <person name="Davis C.M."/>
            <person name="Simpson J.R."/>
            <person name="Lauterbach L."/>
            <person name="Steele A.D."/>
            <person name="Gui C."/>
            <person name="Meng S."/>
            <person name="Li G."/>
            <person name="Viehrig K."/>
            <person name="Ye F."/>
            <person name="Su P."/>
            <person name="Kiefer A.F."/>
            <person name="Nichols A."/>
            <person name="Cepeda A.J."/>
            <person name="Yan W."/>
            <person name="Fan B."/>
            <person name="Jiang Y."/>
            <person name="Adhikari A."/>
            <person name="Zheng C.-J."/>
            <person name="Schuster L."/>
            <person name="Cowan T.M."/>
            <person name="Smanski M.J."/>
            <person name="Chevrette M.G."/>
            <person name="De Carvalho L.P.S."/>
            <person name="Shen B."/>
        </authorList>
    </citation>
    <scope>NUCLEOTIDE SEQUENCE [LARGE SCALE GENOMIC DNA]</scope>
    <source>
        <strain evidence="11 12">NPDC003040</strain>
    </source>
</reference>
<dbReference type="PIRSF" id="PIRSF000346">
    <property type="entry name" value="Dlt9_acylACP_des"/>
    <property type="match status" value="1"/>
</dbReference>
<name>A0ABW6QUY8_9NOCA</name>
<keyword evidence="5" id="KW-0479">Metal-binding</keyword>
<dbReference type="InterPro" id="IPR012348">
    <property type="entry name" value="RNR-like"/>
</dbReference>
<sequence>MTKDLTQLEILTELQPVAEQNLNRHLSLAREWHPHDYIPWDEGRNFAALGGADWAPEQSKLSEVAKVAMITNLLTEDNLPSYHREIAENFSQDGAWGTWVGRWTAEENRHGIAIRDYLVVTRGVDPVALEQARMIHMTNGVSAPDNWGGFLESVTYVTFQELATRVSHRNTGKVCDDPIADRMLQRIAADENLHMIFYRNMCGAGIDLAPDQAMMAITKILTHFIMPGAGMPNFRRNGVLMAKHGIYDLRQHLEDVVAPVLKHWNIFERNDFGPRGEQAREELGVFIEKLEQDVLKFEEQRDRMFAREAAKAALQPA</sequence>
<keyword evidence="9" id="KW-0443">Lipid metabolism</keyword>
<evidence type="ECO:0000256" key="3">
    <source>
        <dbReference type="ARBA" id="ARBA00011738"/>
    </source>
</evidence>
<comment type="cofactor">
    <cofactor evidence="1">
        <name>Fe(2+)</name>
        <dbReference type="ChEBI" id="CHEBI:29033"/>
    </cofactor>
</comment>
<dbReference type="Pfam" id="PF03405">
    <property type="entry name" value="FA_desaturase_2"/>
    <property type="match status" value="1"/>
</dbReference>
<evidence type="ECO:0000256" key="10">
    <source>
        <dbReference type="ARBA" id="ARBA00023160"/>
    </source>
</evidence>
<keyword evidence="8" id="KW-0408">Iron</keyword>
<keyword evidence="4" id="KW-0444">Lipid biosynthesis</keyword>
<proteinExistence type="inferred from homology"/>
<dbReference type="InterPro" id="IPR009078">
    <property type="entry name" value="Ferritin-like_SF"/>
</dbReference>
<accession>A0ABW6QUY8</accession>
<evidence type="ECO:0000256" key="1">
    <source>
        <dbReference type="ARBA" id="ARBA00001954"/>
    </source>
</evidence>
<evidence type="ECO:0000313" key="11">
    <source>
        <dbReference type="EMBL" id="MFF3224734.1"/>
    </source>
</evidence>
<dbReference type="CDD" id="cd01050">
    <property type="entry name" value="Acyl_ACP_Desat"/>
    <property type="match status" value="1"/>
</dbReference>
<keyword evidence="7" id="KW-0560">Oxidoreductase</keyword>
<evidence type="ECO:0000256" key="9">
    <source>
        <dbReference type="ARBA" id="ARBA00023098"/>
    </source>
</evidence>
<evidence type="ECO:0000256" key="2">
    <source>
        <dbReference type="ARBA" id="ARBA00008749"/>
    </source>
</evidence>
<keyword evidence="12" id="KW-1185">Reference proteome</keyword>
<evidence type="ECO:0000256" key="8">
    <source>
        <dbReference type="ARBA" id="ARBA00023004"/>
    </source>
</evidence>
<protein>
    <submittedName>
        <fullName evidence="11">Acyl-ACP desaturase</fullName>
    </submittedName>
</protein>
<dbReference type="InterPro" id="IPR005067">
    <property type="entry name" value="Fatty_acid_desaturase-2"/>
</dbReference>
<evidence type="ECO:0000256" key="4">
    <source>
        <dbReference type="ARBA" id="ARBA00022516"/>
    </source>
</evidence>
<dbReference type="PANTHER" id="PTHR31155">
    <property type="entry name" value="ACYL- ACYL-CARRIER-PROTEIN DESATURASE-RELATED"/>
    <property type="match status" value="1"/>
</dbReference>
<evidence type="ECO:0000256" key="7">
    <source>
        <dbReference type="ARBA" id="ARBA00023002"/>
    </source>
</evidence>
<comment type="subunit">
    <text evidence="3">Homodimer.</text>
</comment>
<evidence type="ECO:0000256" key="6">
    <source>
        <dbReference type="ARBA" id="ARBA00022832"/>
    </source>
</evidence>
<dbReference type="Gene3D" id="1.10.620.20">
    <property type="entry name" value="Ribonucleotide Reductase, subunit A"/>
    <property type="match status" value="1"/>
</dbReference>
<dbReference type="EMBL" id="JBIAPI010000004">
    <property type="protein sequence ID" value="MFF3224734.1"/>
    <property type="molecule type" value="Genomic_DNA"/>
</dbReference>
<evidence type="ECO:0000313" key="12">
    <source>
        <dbReference type="Proteomes" id="UP001601948"/>
    </source>
</evidence>
<dbReference type="RefSeq" id="WP_387718812.1">
    <property type="nucleotide sequence ID" value="NZ_JBIAPI010000004.1"/>
</dbReference>